<keyword evidence="5 6" id="KW-0472">Membrane</keyword>
<dbReference type="RefSeq" id="WP_057745652.1">
    <property type="nucleotide sequence ID" value="NZ_BJLU01000002.1"/>
</dbReference>
<name>A0A0R2H9Y2_WEIVI</name>
<evidence type="ECO:0000313" key="7">
    <source>
        <dbReference type="EMBL" id="KRN46618.1"/>
    </source>
</evidence>
<keyword evidence="3 6" id="KW-0812">Transmembrane</keyword>
<keyword evidence="6" id="KW-1003">Cell membrane</keyword>
<evidence type="ECO:0000256" key="4">
    <source>
        <dbReference type="ARBA" id="ARBA00022989"/>
    </source>
</evidence>
<comment type="similarity">
    <text evidence="2 6">Belongs to the 4-toluene sulfonate uptake permease (TSUP) (TC 2.A.102) family.</text>
</comment>
<feature type="transmembrane region" description="Helical" evidence="6">
    <location>
        <begin position="140"/>
        <end position="168"/>
    </location>
</feature>
<dbReference type="EMBL" id="JQBM01000002">
    <property type="protein sequence ID" value="KRN46618.1"/>
    <property type="molecule type" value="Genomic_DNA"/>
</dbReference>
<dbReference type="InterPro" id="IPR002781">
    <property type="entry name" value="TM_pro_TauE-like"/>
</dbReference>
<feature type="transmembrane region" description="Helical" evidence="6">
    <location>
        <begin position="42"/>
        <end position="63"/>
    </location>
</feature>
<dbReference type="PANTHER" id="PTHR43701:SF2">
    <property type="entry name" value="MEMBRANE TRANSPORTER PROTEIN YJNA-RELATED"/>
    <property type="match status" value="1"/>
</dbReference>
<sequence>MSSTTIIYILIIIFANTLGAVSGMGGGIIIKPAMDFINQDNLNNINFFSTVAVLTMSIVSIYRQTRSGINIDKKTSLVLAAGSILGGLLGGEILQTFIRYASSLKVVSIGQTVITIGVLIIILLNSLWPHANLTLKKPYYYFFTGLCLGTLSSGLSIGGGPMNTALLVFMFSTPIKSANLYSLVIIFFSQAASLLSLSVKTHGFSGYKTNLLMYIIPAAIIGGLLGSALAKRLPNHVIQKLFIIMVSGIILLNLYNLSQII</sequence>
<feature type="transmembrane region" description="Helical" evidence="6">
    <location>
        <begin position="106"/>
        <end position="128"/>
    </location>
</feature>
<reference evidence="7 8" key="1">
    <citation type="journal article" date="2015" name="Genome Announc.">
        <title>Expanding the biotechnology potential of lactobacilli through comparative genomics of 213 strains and associated genera.</title>
        <authorList>
            <person name="Sun Z."/>
            <person name="Harris H.M."/>
            <person name="McCann A."/>
            <person name="Guo C."/>
            <person name="Argimon S."/>
            <person name="Zhang W."/>
            <person name="Yang X."/>
            <person name="Jeffery I.B."/>
            <person name="Cooney J.C."/>
            <person name="Kagawa T.F."/>
            <person name="Liu W."/>
            <person name="Song Y."/>
            <person name="Salvetti E."/>
            <person name="Wrobel A."/>
            <person name="Rasinkangas P."/>
            <person name="Parkhill J."/>
            <person name="Rea M.C."/>
            <person name="O'Sullivan O."/>
            <person name="Ritari J."/>
            <person name="Douillard F.P."/>
            <person name="Paul Ross R."/>
            <person name="Yang R."/>
            <person name="Briner A.E."/>
            <person name="Felis G.E."/>
            <person name="de Vos W.M."/>
            <person name="Barrangou R."/>
            <person name="Klaenhammer T.R."/>
            <person name="Caufield P.W."/>
            <person name="Cui Y."/>
            <person name="Zhang H."/>
            <person name="O'Toole P.W."/>
        </authorList>
    </citation>
    <scope>NUCLEOTIDE SEQUENCE [LARGE SCALE GENOMIC DNA]</scope>
    <source>
        <strain evidence="7 8">DSM 20410</strain>
    </source>
</reference>
<dbReference type="Proteomes" id="UP000051992">
    <property type="component" value="Unassembled WGS sequence"/>
</dbReference>
<dbReference type="PANTHER" id="PTHR43701">
    <property type="entry name" value="MEMBRANE TRANSPORTER PROTEIN MJ0441-RELATED"/>
    <property type="match status" value="1"/>
</dbReference>
<feature type="transmembrane region" description="Helical" evidence="6">
    <location>
        <begin position="211"/>
        <end position="230"/>
    </location>
</feature>
<dbReference type="OrthoDB" id="3181470at2"/>
<dbReference type="GO" id="GO:0005886">
    <property type="term" value="C:plasma membrane"/>
    <property type="evidence" value="ECO:0007669"/>
    <property type="project" value="UniProtKB-SubCell"/>
</dbReference>
<dbReference type="Pfam" id="PF01925">
    <property type="entry name" value="TauE"/>
    <property type="match status" value="1"/>
</dbReference>
<proteinExistence type="inferred from homology"/>
<evidence type="ECO:0000256" key="2">
    <source>
        <dbReference type="ARBA" id="ARBA00009142"/>
    </source>
</evidence>
<comment type="subcellular location">
    <subcellularLocation>
        <location evidence="6">Cell membrane</location>
        <topology evidence="6">Multi-pass membrane protein</topology>
    </subcellularLocation>
    <subcellularLocation>
        <location evidence="1">Membrane</location>
        <topology evidence="1">Multi-pass membrane protein</topology>
    </subcellularLocation>
</comment>
<evidence type="ECO:0000256" key="6">
    <source>
        <dbReference type="RuleBase" id="RU363041"/>
    </source>
</evidence>
<comment type="caution">
    <text evidence="7">The sequence shown here is derived from an EMBL/GenBank/DDBJ whole genome shotgun (WGS) entry which is preliminary data.</text>
</comment>
<keyword evidence="4 6" id="KW-1133">Transmembrane helix</keyword>
<feature type="transmembrane region" description="Helical" evidence="6">
    <location>
        <begin position="237"/>
        <end position="255"/>
    </location>
</feature>
<gene>
    <name evidence="7" type="ORF">IV50_GL000900</name>
</gene>
<dbReference type="AlphaFoldDB" id="A0A0R2H9Y2"/>
<evidence type="ECO:0000256" key="5">
    <source>
        <dbReference type="ARBA" id="ARBA00023136"/>
    </source>
</evidence>
<feature type="transmembrane region" description="Helical" evidence="6">
    <location>
        <begin position="6"/>
        <end position="30"/>
    </location>
</feature>
<evidence type="ECO:0000256" key="3">
    <source>
        <dbReference type="ARBA" id="ARBA00022692"/>
    </source>
</evidence>
<evidence type="ECO:0000256" key="1">
    <source>
        <dbReference type="ARBA" id="ARBA00004141"/>
    </source>
</evidence>
<feature type="transmembrane region" description="Helical" evidence="6">
    <location>
        <begin position="75"/>
        <end position="94"/>
    </location>
</feature>
<organism evidence="7 8">
    <name type="scientific">Weissella viridescens</name>
    <name type="common">Lactobacillus viridescens</name>
    <dbReference type="NCBI Taxonomy" id="1629"/>
    <lineage>
        <taxon>Bacteria</taxon>
        <taxon>Bacillati</taxon>
        <taxon>Bacillota</taxon>
        <taxon>Bacilli</taxon>
        <taxon>Lactobacillales</taxon>
        <taxon>Lactobacillaceae</taxon>
        <taxon>Weissella</taxon>
    </lineage>
</organism>
<protein>
    <recommendedName>
        <fullName evidence="6">Probable membrane transporter protein</fullName>
    </recommendedName>
</protein>
<dbReference type="PATRIC" id="fig|1629.5.peg.908"/>
<accession>A0A0R2H9Y2</accession>
<dbReference type="InterPro" id="IPR051598">
    <property type="entry name" value="TSUP/Inactive_protease-like"/>
</dbReference>
<evidence type="ECO:0000313" key="8">
    <source>
        <dbReference type="Proteomes" id="UP000051992"/>
    </source>
</evidence>
<keyword evidence="8" id="KW-1185">Reference proteome</keyword>
<feature type="transmembrane region" description="Helical" evidence="6">
    <location>
        <begin position="180"/>
        <end position="199"/>
    </location>
</feature>